<evidence type="ECO:0000256" key="4">
    <source>
        <dbReference type="ARBA" id="ARBA00022679"/>
    </source>
</evidence>
<keyword evidence="4" id="KW-0808">Transferase</keyword>
<proteinExistence type="predicted"/>
<evidence type="ECO:0000259" key="11">
    <source>
        <dbReference type="Pfam" id="PF23539"/>
    </source>
</evidence>
<organism evidence="12 13">
    <name type="scientific">Williamsia sterculiae</name>
    <dbReference type="NCBI Taxonomy" id="1344003"/>
    <lineage>
        <taxon>Bacteria</taxon>
        <taxon>Bacillati</taxon>
        <taxon>Actinomycetota</taxon>
        <taxon>Actinomycetes</taxon>
        <taxon>Mycobacteriales</taxon>
        <taxon>Nocardiaceae</taxon>
        <taxon>Williamsia</taxon>
    </lineage>
</organism>
<feature type="transmembrane region" description="Helical" evidence="9">
    <location>
        <begin position="71"/>
        <end position="95"/>
    </location>
</feature>
<dbReference type="Gene3D" id="3.30.565.10">
    <property type="entry name" value="Histidine kinase-like ATPase, C-terminal domain"/>
    <property type="match status" value="1"/>
</dbReference>
<dbReference type="Pfam" id="PF07730">
    <property type="entry name" value="HisKA_3"/>
    <property type="match status" value="1"/>
</dbReference>
<keyword evidence="3" id="KW-0597">Phosphoprotein</keyword>
<dbReference type="InterPro" id="IPR050482">
    <property type="entry name" value="Sensor_HK_TwoCompSys"/>
</dbReference>
<dbReference type="Gene3D" id="1.20.5.1930">
    <property type="match status" value="1"/>
</dbReference>
<sequence>MRDPLHVPGLSRWGAVGDIALGAVIALLGSNLHPDVRAPVSMVVVGLMVGLSVCLRRIAPSAMLVLSVASAGIQVVTGDIAPFSSFCYVIVFYTLGRHPRRVVRRTGLILALVGTVVAGIRLQQSFLQTDPRGPTWQQIAIAFAVSAVVVVGGWSAGFIRHQRRVVQQARVSETIAEVERLRAIDLMSEQAERTQLARDVHDVVAHSLAVVIAQAEGARYALDADVHKARSALEVIAGTARDALGDVRAILLQLRPDQDSSTSVRSDRDQLIARMTSAGMSVVLIEDGAIDDAPTAVAGAATRILAEALTNALKYGDLSQPVEVTMRWMRECRLTVRNAVTESPLMSSGTGHGIGSMVAQAAALGGNLTSSATENRWCVEMIIPDAQGTGEGSRP</sequence>
<comment type="catalytic activity">
    <reaction evidence="1">
        <text>ATP + protein L-histidine = ADP + protein N-phospho-L-histidine.</text>
        <dbReference type="EC" id="2.7.13.3"/>
    </reaction>
</comment>
<feature type="domain" description="Signal transduction histidine kinase subgroup 3 dimerisation and phosphoacceptor" evidence="10">
    <location>
        <begin position="192"/>
        <end position="258"/>
    </location>
</feature>
<feature type="transmembrane region" description="Helical" evidence="9">
    <location>
        <begin position="40"/>
        <end position="59"/>
    </location>
</feature>
<dbReference type="InterPro" id="IPR055558">
    <property type="entry name" value="DUF7134"/>
</dbReference>
<keyword evidence="9" id="KW-0812">Transmembrane</keyword>
<evidence type="ECO:0000256" key="2">
    <source>
        <dbReference type="ARBA" id="ARBA00012438"/>
    </source>
</evidence>
<dbReference type="EMBL" id="FTNT01000010">
    <property type="protein sequence ID" value="SIS16942.1"/>
    <property type="molecule type" value="Genomic_DNA"/>
</dbReference>
<dbReference type="InterPro" id="IPR011712">
    <property type="entry name" value="Sig_transdc_His_kin_sub3_dim/P"/>
</dbReference>
<dbReference type="InterPro" id="IPR036890">
    <property type="entry name" value="HATPase_C_sf"/>
</dbReference>
<dbReference type="OrthoDB" id="227596at2"/>
<reference evidence="12 13" key="1">
    <citation type="submission" date="2017-01" db="EMBL/GenBank/DDBJ databases">
        <authorList>
            <person name="Mah S.A."/>
            <person name="Swanson W.J."/>
            <person name="Moy G.W."/>
            <person name="Vacquier V.D."/>
        </authorList>
    </citation>
    <scope>NUCLEOTIDE SEQUENCE [LARGE SCALE GENOMIC DNA]</scope>
    <source>
        <strain evidence="12 13">CPCC 203464</strain>
    </source>
</reference>
<dbReference type="AlphaFoldDB" id="A0A1N7GWK1"/>
<evidence type="ECO:0000256" key="1">
    <source>
        <dbReference type="ARBA" id="ARBA00000085"/>
    </source>
</evidence>
<evidence type="ECO:0000256" key="6">
    <source>
        <dbReference type="ARBA" id="ARBA00022777"/>
    </source>
</evidence>
<dbReference type="GO" id="GO:0016020">
    <property type="term" value="C:membrane"/>
    <property type="evidence" value="ECO:0007669"/>
    <property type="project" value="InterPro"/>
</dbReference>
<keyword evidence="13" id="KW-1185">Reference proteome</keyword>
<evidence type="ECO:0000256" key="8">
    <source>
        <dbReference type="ARBA" id="ARBA00023012"/>
    </source>
</evidence>
<evidence type="ECO:0000256" key="5">
    <source>
        <dbReference type="ARBA" id="ARBA00022741"/>
    </source>
</evidence>
<name>A0A1N7GWK1_9NOCA</name>
<dbReference type="GO" id="GO:0046983">
    <property type="term" value="F:protein dimerization activity"/>
    <property type="evidence" value="ECO:0007669"/>
    <property type="project" value="InterPro"/>
</dbReference>
<dbReference type="PANTHER" id="PTHR24421:SF10">
    <property type="entry name" value="NITRATE_NITRITE SENSOR PROTEIN NARQ"/>
    <property type="match status" value="1"/>
</dbReference>
<keyword evidence="6 12" id="KW-0418">Kinase</keyword>
<dbReference type="Pfam" id="PF23539">
    <property type="entry name" value="DUF7134"/>
    <property type="match status" value="1"/>
</dbReference>
<feature type="transmembrane region" description="Helical" evidence="9">
    <location>
        <begin position="107"/>
        <end position="127"/>
    </location>
</feature>
<feature type="transmembrane region" description="Helical" evidence="9">
    <location>
        <begin position="139"/>
        <end position="159"/>
    </location>
</feature>
<accession>A0A1N7GWK1</accession>
<evidence type="ECO:0000313" key="12">
    <source>
        <dbReference type="EMBL" id="SIS16942.1"/>
    </source>
</evidence>
<protein>
    <recommendedName>
        <fullName evidence="2">histidine kinase</fullName>
        <ecNumber evidence="2">2.7.13.3</ecNumber>
    </recommendedName>
</protein>
<gene>
    <name evidence="12" type="ORF">SAMN05445060_3180</name>
</gene>
<keyword evidence="5" id="KW-0547">Nucleotide-binding</keyword>
<keyword evidence="7" id="KW-0067">ATP-binding</keyword>
<evidence type="ECO:0000256" key="9">
    <source>
        <dbReference type="SAM" id="Phobius"/>
    </source>
</evidence>
<dbReference type="EC" id="2.7.13.3" evidence="2"/>
<keyword evidence="8" id="KW-0902">Two-component regulatory system</keyword>
<dbReference type="SUPFAM" id="SSF55874">
    <property type="entry name" value="ATPase domain of HSP90 chaperone/DNA topoisomerase II/histidine kinase"/>
    <property type="match status" value="1"/>
</dbReference>
<dbReference type="RefSeq" id="WP_076481380.1">
    <property type="nucleotide sequence ID" value="NZ_FTNT01000010.1"/>
</dbReference>
<dbReference type="GO" id="GO:0005524">
    <property type="term" value="F:ATP binding"/>
    <property type="evidence" value="ECO:0007669"/>
    <property type="project" value="UniProtKB-KW"/>
</dbReference>
<keyword evidence="9" id="KW-1133">Transmembrane helix</keyword>
<feature type="domain" description="DUF7134" evidence="11">
    <location>
        <begin position="18"/>
        <end position="164"/>
    </location>
</feature>
<evidence type="ECO:0000256" key="3">
    <source>
        <dbReference type="ARBA" id="ARBA00022553"/>
    </source>
</evidence>
<evidence type="ECO:0000256" key="7">
    <source>
        <dbReference type="ARBA" id="ARBA00022840"/>
    </source>
</evidence>
<keyword evidence="9" id="KW-0472">Membrane</keyword>
<dbReference type="STRING" id="1344003.SAMN05445060_3180"/>
<evidence type="ECO:0000259" key="10">
    <source>
        <dbReference type="Pfam" id="PF07730"/>
    </source>
</evidence>
<feature type="transmembrane region" description="Helical" evidence="9">
    <location>
        <begin position="12"/>
        <end position="28"/>
    </location>
</feature>
<dbReference type="Proteomes" id="UP000186218">
    <property type="component" value="Unassembled WGS sequence"/>
</dbReference>
<dbReference type="PANTHER" id="PTHR24421">
    <property type="entry name" value="NITRATE/NITRITE SENSOR PROTEIN NARX-RELATED"/>
    <property type="match status" value="1"/>
</dbReference>
<evidence type="ECO:0000313" key="13">
    <source>
        <dbReference type="Proteomes" id="UP000186218"/>
    </source>
</evidence>
<dbReference type="GO" id="GO:0000155">
    <property type="term" value="F:phosphorelay sensor kinase activity"/>
    <property type="evidence" value="ECO:0007669"/>
    <property type="project" value="InterPro"/>
</dbReference>